<proteinExistence type="predicted"/>
<dbReference type="CDD" id="cd00088">
    <property type="entry name" value="HPT"/>
    <property type="match status" value="1"/>
</dbReference>
<name>A0ABY7VHS9_9GAMM</name>
<accession>A0ABY7VHS9</accession>
<dbReference type="Pfam" id="PF01627">
    <property type="entry name" value="Hpt"/>
    <property type="match status" value="1"/>
</dbReference>
<organism evidence="3 4">
    <name type="scientific">Thalassomonas haliotis</name>
    <dbReference type="NCBI Taxonomy" id="485448"/>
    <lineage>
        <taxon>Bacteria</taxon>
        <taxon>Pseudomonadati</taxon>
        <taxon>Pseudomonadota</taxon>
        <taxon>Gammaproteobacteria</taxon>
        <taxon>Alteromonadales</taxon>
        <taxon>Colwelliaceae</taxon>
        <taxon>Thalassomonas</taxon>
    </lineage>
</organism>
<evidence type="ECO:0000259" key="2">
    <source>
        <dbReference type="Pfam" id="PF01627"/>
    </source>
</evidence>
<dbReference type="EMBL" id="CP059693">
    <property type="protein sequence ID" value="WDE12581.1"/>
    <property type="molecule type" value="Genomic_DNA"/>
</dbReference>
<dbReference type="Proteomes" id="UP001215231">
    <property type="component" value="Chromosome"/>
</dbReference>
<reference evidence="3 4" key="1">
    <citation type="journal article" date="2022" name="Mar. Drugs">
        <title>Bioassay-Guided Fractionation Leads to the Detection of Cholic Acid Generated by the Rare Thalassomonas sp.</title>
        <authorList>
            <person name="Pheiffer F."/>
            <person name="Schneider Y.K."/>
            <person name="Hansen E.H."/>
            <person name="Andersen J.H."/>
            <person name="Isaksson J."/>
            <person name="Busche T."/>
            <person name="R C."/>
            <person name="Kalinowski J."/>
            <person name="Zyl L.V."/>
            <person name="Trindade M."/>
        </authorList>
    </citation>
    <scope>NUCLEOTIDE SEQUENCE [LARGE SCALE GENOMIC DNA]</scope>
    <source>
        <strain evidence="3 4">A5K-61T</strain>
    </source>
</reference>
<dbReference type="RefSeq" id="WP_274052862.1">
    <property type="nucleotide sequence ID" value="NZ_CP059693.1"/>
</dbReference>
<feature type="domain" description="HPt" evidence="2">
    <location>
        <begin position="14"/>
        <end position="104"/>
    </location>
</feature>
<dbReference type="SUPFAM" id="SSF47226">
    <property type="entry name" value="Histidine-containing phosphotransfer domain, HPT domain"/>
    <property type="match status" value="1"/>
</dbReference>
<dbReference type="InterPro" id="IPR008207">
    <property type="entry name" value="Sig_transdc_His_kin_Hpt_dom"/>
</dbReference>
<protein>
    <submittedName>
        <fullName evidence="3">Hpt domain-containing protein</fullName>
    </submittedName>
</protein>
<keyword evidence="4" id="KW-1185">Reference proteome</keyword>
<evidence type="ECO:0000256" key="1">
    <source>
        <dbReference type="ARBA" id="ARBA00023012"/>
    </source>
</evidence>
<keyword evidence="1" id="KW-0902">Two-component regulatory system</keyword>
<dbReference type="Gene3D" id="1.20.120.160">
    <property type="entry name" value="HPT domain"/>
    <property type="match status" value="1"/>
</dbReference>
<sequence>MDNKEELLKQQLQELRTSYQQELPARLAEVKALWQKITINWSSQSLTALHTSLHRISGSAGSFGYPELGACAAKAEQLLKPYDKTDSPPDGSQLQTLTSALQQVFQYPC</sequence>
<evidence type="ECO:0000313" key="3">
    <source>
        <dbReference type="EMBL" id="WDE12581.1"/>
    </source>
</evidence>
<evidence type="ECO:0000313" key="4">
    <source>
        <dbReference type="Proteomes" id="UP001215231"/>
    </source>
</evidence>
<gene>
    <name evidence="3" type="ORF">H3N35_03630</name>
</gene>
<dbReference type="InterPro" id="IPR036641">
    <property type="entry name" value="HPT_dom_sf"/>
</dbReference>